<dbReference type="InterPro" id="IPR003961">
    <property type="entry name" value="FN3_dom"/>
</dbReference>
<dbReference type="PROSITE" id="PS51257">
    <property type="entry name" value="PROKAR_LIPOPROTEIN"/>
    <property type="match status" value="1"/>
</dbReference>
<protein>
    <submittedName>
        <fullName evidence="3">Fibronectin type III domain-containing protein</fullName>
    </submittedName>
</protein>
<reference evidence="4" key="1">
    <citation type="submission" date="2016-11" db="EMBL/GenBank/DDBJ databases">
        <authorList>
            <person name="Varghese N."/>
            <person name="Submissions S."/>
        </authorList>
    </citation>
    <scope>NUCLEOTIDE SEQUENCE [LARGE SCALE GENOMIC DNA]</scope>
    <source>
        <strain evidence="4">DSM 16478</strain>
    </source>
</reference>
<feature type="domain" description="Fibronectin type-III" evidence="2">
    <location>
        <begin position="219"/>
        <end position="311"/>
    </location>
</feature>
<keyword evidence="4" id="KW-1185">Reference proteome</keyword>
<dbReference type="InterPro" id="IPR050991">
    <property type="entry name" value="ECM_Regulatory_Proteins"/>
</dbReference>
<dbReference type="STRING" id="228958.SAMN04488007_0764"/>
<dbReference type="PANTHER" id="PTHR46708:SF2">
    <property type="entry name" value="FIBRONECTIN TYPE-III DOMAIN-CONTAINING PROTEIN"/>
    <property type="match status" value="1"/>
</dbReference>
<dbReference type="InterPro" id="IPR013783">
    <property type="entry name" value="Ig-like_fold"/>
</dbReference>
<evidence type="ECO:0000256" key="1">
    <source>
        <dbReference type="ARBA" id="ARBA00022737"/>
    </source>
</evidence>
<dbReference type="RefSeq" id="WP_073241400.1">
    <property type="nucleotide sequence ID" value="NZ_FQZX01000001.1"/>
</dbReference>
<dbReference type="PROSITE" id="PS50853">
    <property type="entry name" value="FN3"/>
    <property type="match status" value="2"/>
</dbReference>
<dbReference type="Proteomes" id="UP000184314">
    <property type="component" value="Unassembled WGS sequence"/>
</dbReference>
<name>A0A1M6KF38_9FLAO</name>
<gene>
    <name evidence="3" type="ORF">SAMN04488007_0764</name>
</gene>
<evidence type="ECO:0000313" key="4">
    <source>
        <dbReference type="Proteomes" id="UP000184314"/>
    </source>
</evidence>
<accession>A0A1M6KF38</accession>
<proteinExistence type="predicted"/>
<dbReference type="SUPFAM" id="SSF49265">
    <property type="entry name" value="Fibronectin type III"/>
    <property type="match status" value="2"/>
</dbReference>
<sequence length="410" mass="45501">MKNYLNYFYVFVALLITGCTTDSTDDAMPDVVDIADEITLSSFEIEFEDVTQTSTTILWSEVTASNGSTVEYSIFLNEELVAENLTELEFTVDELEMNTIYTVKINASAENAVDSINSSEFQTLGTPPSSFPITYKDNGCGIAFISWDSPTVEDGSDYFYRIYLNGEHVETYGSYSTERTGFNLLVAEGEDHVIKVVAASFSGAETEEEITFTQVACPIPSDFEITASNITGTSATLNWTASTMSDDSTVYYLVTANGVGYPAANTFIYRTDYEFTNLERNTTYEVIITARAPENGKTKESTITFTTTNDYPVHPDISVTEATLITPDSQYFPGQLNVTFSEELANFEIDKWVAVDYEIANYSTYTSSVSSSVLSEENYNALAENKTGYFLIEDDGVVYQLNYDVVLETN</sequence>
<keyword evidence="1" id="KW-0677">Repeat</keyword>
<dbReference type="AlphaFoldDB" id="A0A1M6KF38"/>
<dbReference type="SMART" id="SM00060">
    <property type="entry name" value="FN3"/>
    <property type="match status" value="2"/>
</dbReference>
<dbReference type="OrthoDB" id="1427361at2"/>
<dbReference type="Pfam" id="PF00041">
    <property type="entry name" value="fn3"/>
    <property type="match status" value="2"/>
</dbReference>
<dbReference type="InterPro" id="IPR036116">
    <property type="entry name" value="FN3_sf"/>
</dbReference>
<dbReference type="Gene3D" id="2.60.40.10">
    <property type="entry name" value="Immunoglobulins"/>
    <property type="match status" value="2"/>
</dbReference>
<feature type="domain" description="Fibronectin type-III" evidence="2">
    <location>
        <begin position="41"/>
        <end position="129"/>
    </location>
</feature>
<dbReference type="EMBL" id="FQZX01000001">
    <property type="protein sequence ID" value="SHJ57553.1"/>
    <property type="molecule type" value="Genomic_DNA"/>
</dbReference>
<dbReference type="PANTHER" id="PTHR46708">
    <property type="entry name" value="TENASCIN"/>
    <property type="match status" value="1"/>
</dbReference>
<dbReference type="CDD" id="cd00063">
    <property type="entry name" value="FN3"/>
    <property type="match status" value="2"/>
</dbReference>
<evidence type="ECO:0000313" key="3">
    <source>
        <dbReference type="EMBL" id="SHJ57553.1"/>
    </source>
</evidence>
<evidence type="ECO:0000259" key="2">
    <source>
        <dbReference type="PROSITE" id="PS50853"/>
    </source>
</evidence>
<organism evidence="3 4">
    <name type="scientific">Maribacter aquivivus</name>
    <dbReference type="NCBI Taxonomy" id="228958"/>
    <lineage>
        <taxon>Bacteria</taxon>
        <taxon>Pseudomonadati</taxon>
        <taxon>Bacteroidota</taxon>
        <taxon>Flavobacteriia</taxon>
        <taxon>Flavobacteriales</taxon>
        <taxon>Flavobacteriaceae</taxon>
        <taxon>Maribacter</taxon>
    </lineage>
</organism>